<protein>
    <submittedName>
        <fullName evidence="6">DUF4870 domain-containing protein</fullName>
    </submittedName>
</protein>
<feature type="transmembrane region" description="Helical" evidence="5">
    <location>
        <begin position="65"/>
        <end position="86"/>
    </location>
</feature>
<reference evidence="6 7" key="1">
    <citation type="submission" date="2018-03" db="EMBL/GenBank/DDBJ databases">
        <authorList>
            <person name="Keele B.F."/>
        </authorList>
    </citation>
    <scope>NUCLEOTIDE SEQUENCE [LARGE SCALE GENOMIC DNA]</scope>
    <source>
        <strain evidence="6 7">IB-3</strain>
    </source>
</reference>
<dbReference type="EMBL" id="PYXZ01000006">
    <property type="protein sequence ID" value="PUA80387.1"/>
    <property type="molecule type" value="Genomic_DNA"/>
</dbReference>
<proteinExistence type="predicted"/>
<name>A0A2R7YVF2_9ACTN</name>
<evidence type="ECO:0000256" key="1">
    <source>
        <dbReference type="ARBA" id="ARBA00004141"/>
    </source>
</evidence>
<keyword evidence="7" id="KW-1185">Reference proteome</keyword>
<dbReference type="Proteomes" id="UP000244867">
    <property type="component" value="Unassembled WGS sequence"/>
</dbReference>
<gene>
    <name evidence="6" type="ORF">C7S10_14790</name>
</gene>
<dbReference type="RefSeq" id="WP_108345195.1">
    <property type="nucleotide sequence ID" value="NZ_PYXZ01000006.1"/>
</dbReference>
<evidence type="ECO:0000256" key="4">
    <source>
        <dbReference type="ARBA" id="ARBA00023136"/>
    </source>
</evidence>
<accession>A0A2R7YVF2</accession>
<dbReference type="Pfam" id="PF09685">
    <property type="entry name" value="MamF_MmsF"/>
    <property type="match status" value="1"/>
</dbReference>
<dbReference type="InterPro" id="IPR019109">
    <property type="entry name" value="MamF_MmsF"/>
</dbReference>
<comment type="subcellular location">
    <subcellularLocation>
        <location evidence="1">Membrane</location>
        <topology evidence="1">Multi-pass membrane protein</topology>
    </subcellularLocation>
</comment>
<evidence type="ECO:0000256" key="3">
    <source>
        <dbReference type="ARBA" id="ARBA00022989"/>
    </source>
</evidence>
<evidence type="ECO:0000313" key="7">
    <source>
        <dbReference type="Proteomes" id="UP000244867"/>
    </source>
</evidence>
<sequence length="128" mass="13804">MSQPDPYAQPHTDISASQERTLGAVAHGVPLVAMVLSAGLLGFVGSLVIYLMYKDRGPFVRAHAANSLNVQIITGIVLLVSLPLMLVLIGFVTYPLALVFAFVLHLLGAVKANSGQWWNPPLTPRFVR</sequence>
<dbReference type="AlphaFoldDB" id="A0A2R7YVF2"/>
<keyword evidence="3 5" id="KW-1133">Transmembrane helix</keyword>
<evidence type="ECO:0000256" key="5">
    <source>
        <dbReference type="SAM" id="Phobius"/>
    </source>
</evidence>
<keyword evidence="4 5" id="KW-0472">Membrane</keyword>
<evidence type="ECO:0000256" key="2">
    <source>
        <dbReference type="ARBA" id="ARBA00022692"/>
    </source>
</evidence>
<comment type="caution">
    <text evidence="6">The sequence shown here is derived from an EMBL/GenBank/DDBJ whole genome shotgun (WGS) entry which is preliminary data.</text>
</comment>
<organism evidence="6 7">
    <name type="scientific">Nocardioides currus</name>
    <dbReference type="NCBI Taxonomy" id="2133958"/>
    <lineage>
        <taxon>Bacteria</taxon>
        <taxon>Bacillati</taxon>
        <taxon>Actinomycetota</taxon>
        <taxon>Actinomycetes</taxon>
        <taxon>Propionibacteriales</taxon>
        <taxon>Nocardioidaceae</taxon>
        <taxon>Nocardioides</taxon>
    </lineage>
</organism>
<keyword evidence="2 5" id="KW-0812">Transmembrane</keyword>
<dbReference type="OrthoDB" id="9808930at2"/>
<feature type="transmembrane region" description="Helical" evidence="5">
    <location>
        <begin position="31"/>
        <end position="53"/>
    </location>
</feature>
<evidence type="ECO:0000313" key="6">
    <source>
        <dbReference type="EMBL" id="PUA80387.1"/>
    </source>
</evidence>